<evidence type="ECO:0000313" key="2">
    <source>
        <dbReference type="Proteomes" id="UP001271723"/>
    </source>
</evidence>
<reference evidence="1 2" key="1">
    <citation type="journal article" date="2023" name="Microb. Genom.">
        <title>Mesoterricola silvestris gen. nov., sp. nov., Mesoterricola sediminis sp. nov., Geothrix oryzae sp. nov., Geothrix edaphica sp. nov., Geothrix rubra sp. nov., and Geothrix limicola sp. nov., six novel members of Acidobacteriota isolated from soils.</title>
        <authorList>
            <person name="Weisberg A.J."/>
            <person name="Pearce E."/>
            <person name="Kramer C.G."/>
            <person name="Chang J.H."/>
            <person name="Clarke C.R."/>
        </authorList>
    </citation>
    <scope>NUCLEOTIDE SEQUENCE [LARGE SCALE GENOMIC DNA]</scope>
    <source>
        <strain evidence="1 2">NRRL_B-2795</strain>
    </source>
</reference>
<sequence length="50" mass="5343">MSSSSPSSRRIIRQAAVGDDLREEAVLPDVVVEVGAEALRRLLVVLVLAV</sequence>
<keyword evidence="2" id="KW-1185">Reference proteome</keyword>
<dbReference type="EMBL" id="JARAVY010000016">
    <property type="protein sequence ID" value="MDX2913687.1"/>
    <property type="molecule type" value="Genomic_DNA"/>
</dbReference>
<dbReference type="RefSeq" id="WP_267299737.1">
    <property type="nucleotide sequence ID" value="NZ_JAGJBZ010000003.1"/>
</dbReference>
<dbReference type="Proteomes" id="UP001271723">
    <property type="component" value="Unassembled WGS sequence"/>
</dbReference>
<accession>A0ABU4LD39</accession>
<organism evidence="1 2">
    <name type="scientific">Streptomyces griseiscabiei</name>
    <dbReference type="NCBI Taxonomy" id="2993540"/>
    <lineage>
        <taxon>Bacteria</taxon>
        <taxon>Bacillati</taxon>
        <taxon>Actinomycetota</taxon>
        <taxon>Actinomycetes</taxon>
        <taxon>Kitasatosporales</taxon>
        <taxon>Streptomycetaceae</taxon>
        <taxon>Streptomyces</taxon>
    </lineage>
</organism>
<comment type="caution">
    <text evidence="1">The sequence shown here is derived from an EMBL/GenBank/DDBJ whole genome shotgun (WGS) entry which is preliminary data.</text>
</comment>
<proteinExistence type="predicted"/>
<gene>
    <name evidence="1" type="ORF">PV517_34105</name>
</gene>
<name>A0ABU4LD39_9ACTN</name>
<protein>
    <submittedName>
        <fullName evidence="1">Uncharacterized protein</fullName>
    </submittedName>
</protein>
<evidence type="ECO:0000313" key="1">
    <source>
        <dbReference type="EMBL" id="MDX2913687.1"/>
    </source>
</evidence>